<dbReference type="Gene3D" id="2.70.70.10">
    <property type="entry name" value="Glucose Permease (Domain IIA)"/>
    <property type="match status" value="1"/>
</dbReference>
<dbReference type="NCBIfam" id="TIGR01665">
    <property type="entry name" value="put_anti_recept"/>
    <property type="match status" value="1"/>
</dbReference>
<protein>
    <recommendedName>
        <fullName evidence="2">M23ase beta-sheet core domain-containing protein</fullName>
    </recommendedName>
</protein>
<dbReference type="SUPFAM" id="SSF53955">
    <property type="entry name" value="Lysozyme-like"/>
    <property type="match status" value="1"/>
</dbReference>
<reference evidence="3 6" key="2">
    <citation type="submission" date="2017-05" db="EMBL/GenBank/DDBJ databases">
        <authorList>
            <person name="Lin X.B."/>
            <person name="Stothard P."/>
            <person name="Tasseva G."/>
            <person name="Walter J."/>
        </authorList>
    </citation>
    <scope>NUCLEOTIDE SEQUENCE [LARGE SCALE GENOMIC DNA]</scope>
    <source>
        <strain evidence="3 6">609u</strain>
    </source>
</reference>
<comment type="caution">
    <text evidence="4">The sequence shown here is derived from an EMBL/GenBank/DDBJ whole genome shotgun (WGS) entry which is preliminary data.</text>
</comment>
<name>A0A256LBZ5_9LACO</name>
<dbReference type="Proteomes" id="UP000215828">
    <property type="component" value="Unassembled WGS sequence"/>
</dbReference>
<dbReference type="InterPro" id="IPR050570">
    <property type="entry name" value="Cell_wall_metabolism_enzyme"/>
</dbReference>
<dbReference type="InterPro" id="IPR011055">
    <property type="entry name" value="Dup_hybrid_motif"/>
</dbReference>
<dbReference type="InterPro" id="IPR023346">
    <property type="entry name" value="Lysozyme-like_dom_sf"/>
</dbReference>
<feature type="domain" description="M23ase beta-sheet core" evidence="2">
    <location>
        <begin position="419"/>
        <end position="506"/>
    </location>
</feature>
<dbReference type="EMBL" id="NGNX01000033">
    <property type="protein sequence ID" value="OYR90949.1"/>
    <property type="molecule type" value="Genomic_DNA"/>
</dbReference>
<gene>
    <name evidence="3" type="ORF">CBF53_07710</name>
    <name evidence="4" type="ORF">CBF70_07155</name>
</gene>
<accession>A0A256LBZ5</accession>
<evidence type="ECO:0000313" key="5">
    <source>
        <dbReference type="Proteomes" id="UP000215828"/>
    </source>
</evidence>
<reference evidence="4 5" key="1">
    <citation type="submission" date="2017-04" db="EMBL/GenBank/DDBJ databases">
        <authorList>
            <person name="Afonso C.L."/>
            <person name="Miller P.J."/>
            <person name="Scott M.A."/>
            <person name="Spackman E."/>
            <person name="Goraichik I."/>
            <person name="Dimitrov K.M."/>
            <person name="Suarez D.L."/>
            <person name="Swayne D.E."/>
        </authorList>
    </citation>
    <scope>NUCLEOTIDE SEQUENCE [LARGE SCALE GENOMIC DNA]</scope>
    <source>
        <strain evidence="4 5">609q</strain>
    </source>
</reference>
<dbReference type="Pfam" id="PF01551">
    <property type="entry name" value="Peptidase_M23"/>
    <property type="match status" value="1"/>
</dbReference>
<dbReference type="CDD" id="cd12797">
    <property type="entry name" value="M23_peptidase"/>
    <property type="match status" value="1"/>
</dbReference>
<keyword evidence="6" id="KW-1185">Reference proteome</keyword>
<evidence type="ECO:0000313" key="3">
    <source>
        <dbReference type="EMBL" id="OYR87328.1"/>
    </source>
</evidence>
<dbReference type="RefSeq" id="WP_094496314.1">
    <property type="nucleotide sequence ID" value="NZ_NGNV01000044.1"/>
</dbReference>
<dbReference type="PANTHER" id="PTHR21666">
    <property type="entry name" value="PEPTIDASE-RELATED"/>
    <property type="match status" value="1"/>
</dbReference>
<organism evidence="4 5">
    <name type="scientific">Lactobacillus taiwanensis</name>
    <dbReference type="NCBI Taxonomy" id="508451"/>
    <lineage>
        <taxon>Bacteria</taxon>
        <taxon>Bacillati</taxon>
        <taxon>Bacillota</taxon>
        <taxon>Bacilli</taxon>
        <taxon>Lactobacillales</taxon>
        <taxon>Lactobacillaceae</taxon>
        <taxon>Lactobacillus</taxon>
    </lineage>
</organism>
<dbReference type="SUPFAM" id="SSF51261">
    <property type="entry name" value="Duplicated hybrid motif"/>
    <property type="match status" value="1"/>
</dbReference>
<dbReference type="InterPro" id="IPR007119">
    <property type="entry name" value="Phage_tail_spike_N"/>
</dbReference>
<dbReference type="InterPro" id="IPR016047">
    <property type="entry name" value="M23ase_b-sheet_dom"/>
</dbReference>
<feature type="region of interest" description="Disordered" evidence="1">
    <location>
        <begin position="1079"/>
        <end position="1103"/>
    </location>
</feature>
<dbReference type="GO" id="GO:0004222">
    <property type="term" value="F:metalloendopeptidase activity"/>
    <property type="evidence" value="ECO:0007669"/>
    <property type="project" value="TreeGrafter"/>
</dbReference>
<dbReference type="EMBL" id="NGNV01000044">
    <property type="protein sequence ID" value="OYR87328.1"/>
    <property type="molecule type" value="Genomic_DNA"/>
</dbReference>
<dbReference type="Proteomes" id="UP000216316">
    <property type="component" value="Unassembled WGS sequence"/>
</dbReference>
<proteinExistence type="predicted"/>
<dbReference type="AlphaFoldDB" id="A0A256LBZ5"/>
<reference evidence="5 6" key="3">
    <citation type="submission" date="2017-09" db="EMBL/GenBank/DDBJ databases">
        <title>Tripartite evolution among Lactobacillus johnsonii, Lactobacillus taiwanensis, Lactobacillus reuteri and their rodent host.</title>
        <authorList>
            <person name="Wang T."/>
            <person name="Knowles S."/>
            <person name="Cheng C."/>
        </authorList>
    </citation>
    <scope>NUCLEOTIDE SEQUENCE [LARGE SCALE GENOMIC DNA]</scope>
    <source>
        <strain evidence="4 5">609q</strain>
        <strain evidence="3 6">609u</strain>
    </source>
</reference>
<evidence type="ECO:0000256" key="1">
    <source>
        <dbReference type="SAM" id="MobiDB-lite"/>
    </source>
</evidence>
<dbReference type="PANTHER" id="PTHR21666:SF270">
    <property type="entry name" value="MUREIN HYDROLASE ACTIVATOR ENVC"/>
    <property type="match status" value="1"/>
</dbReference>
<sequence length="1103" mass="124217">MLARPILFKNASDPTNTLGLGVMTGFQDWRVKTEKNMIPKLTGTYSLNNYLSSFINNDCVIMADASQHRLNQIFKIDKLSQKVDEHGKGTIDIEAHHIAGELIKNSIAHDIFLVNASPQKLWDTLMANLTASDFKKFHFHTDIVSVANISIQWKEVTTLQDILFGDSNSSTDSFTKLWNGQWYFDNYDIYFLQKIGTGDKLSITYGQNLKTLSQDLSIQNTYTAVQGYASKKEEYTPTTTITITTTENKNTDQPKGQTRPVNGDWGPVIKYAAKVMGVTCDDDYVAKIKNMIQGESSGNEKAVNNWDANAKAGHPSLGLLQFVQGTFDRYKVKPYTNIWAGFDQLCALFNMSDWKSQVNSWQKVRAWSPNGKKRMDEVKNTSAIQISWGWPFPSVGEGKFTGGQLFGINPGGEFRTNNFHDGLDFGSVDHPGSEVHAIHDGKVTIIGNDSYIGWHVVTHSNDGYDIVYQEAFSNRGNIKVSQGQEIKTGDVIGICDTNHVHIGVTKKSWVEGYNGHSFDPNWGWLDPLKLIKDGSKPGELVVSQKTVEIGQECDIGLVQYIGSGRVATYSSPIDKRTSGQYIKPGQHIRIIRKYTGNGTDWYKITDNNWLNADFINVNNGSKYLFNSIQGKGHIKWDESVKIPSLEVFERTLKTKYLYSKIPVHLYPNVNSPTESSLDTSSDERIIYRTKDDDGIDWYGLSNKQWINSQNLVLGAYAYQPAKGIGKTNKNASIFAEPGNSNIGTVNQNTECKVFMIAKNQGKTWYNIGGQRWINSQDISFTTTPLPIAEVVNGKDLPPNYTDKLTVYDSPAWDRKVNGKYVGKNELVNISGQANSDNQVWYRVEKGWINGEYVDFSQKGDVKPYDPKAKSIPNNDDNAIVLKEVYLKAPNADKFENEKILKHDFSEYNINSSDQLKGLVQSYIYDKRVGEVEVNLTIDFYQMKNELAQLKSCDVGYEASVFFKKLDINEATAITSLEWNGPKQRIENVHLGKKEETLRDTMNQFLAVADANSQKNASESASSSESANAEAINQIKSKVYKQLDDFKVDWEAYKKNVPTQTDFQNQLQAMQTNLSKSMEEKFQELEERIKNDKSDNSGSKQEKQ</sequence>
<evidence type="ECO:0000313" key="6">
    <source>
        <dbReference type="Proteomes" id="UP000216316"/>
    </source>
</evidence>
<evidence type="ECO:0000313" key="4">
    <source>
        <dbReference type="EMBL" id="OYR90949.1"/>
    </source>
</evidence>
<evidence type="ECO:0000259" key="2">
    <source>
        <dbReference type="Pfam" id="PF01551"/>
    </source>
</evidence>